<dbReference type="OrthoDB" id="10568027at2759"/>
<feature type="domain" description="Receptor ligand binding region" evidence="6">
    <location>
        <begin position="125"/>
        <end position="256"/>
    </location>
</feature>
<proteinExistence type="predicted"/>
<comment type="subcellular location">
    <subcellularLocation>
        <location evidence="1">Membrane</location>
    </subcellularLocation>
</comment>
<dbReference type="Pfam" id="PF01094">
    <property type="entry name" value="ANF_receptor"/>
    <property type="match status" value="1"/>
</dbReference>
<keyword evidence="3" id="KW-1133">Transmembrane helix</keyword>
<name>A0A1D1UP78_RAMVA</name>
<dbReference type="InterPro" id="IPR001828">
    <property type="entry name" value="ANF_lig-bd_rcpt"/>
</dbReference>
<sequence length="283" mass="32220">MIGAWAMLYGLFAVDWVHGITVLEPSKNESRTEVLILIYGMHYSTFQLQALSFTAPGFEAGVRLVNRQYDSSLSFRTVYVENSSVLRCEDTGAYFDNVSEFYYRHRTPSQIIVLFYCGCDANPIFGQLGREWDMLVVNTGSVHSSLRDRTSSPSTIALGPLQFEIYGSTTRLILEKFGWTSIAYVYDTSGRLPFHSLVFQRIRLHLKETVPHIQLVPFRANASEIRQAPYSSILRQITKFTRIIFVSGAHPLIRSLVVRENTPNMWDQLIPDGSFNLVSLQQT</sequence>
<evidence type="ECO:0000256" key="5">
    <source>
        <dbReference type="SAM" id="SignalP"/>
    </source>
</evidence>
<reference evidence="7 8" key="1">
    <citation type="journal article" date="2016" name="Nat. Commun.">
        <title>Extremotolerant tardigrade genome and improved radiotolerance of human cultured cells by tardigrade-unique protein.</title>
        <authorList>
            <person name="Hashimoto T."/>
            <person name="Horikawa D.D."/>
            <person name="Saito Y."/>
            <person name="Kuwahara H."/>
            <person name="Kozuka-Hata H."/>
            <person name="Shin-I T."/>
            <person name="Minakuchi Y."/>
            <person name="Ohishi K."/>
            <person name="Motoyama A."/>
            <person name="Aizu T."/>
            <person name="Enomoto A."/>
            <person name="Kondo K."/>
            <person name="Tanaka S."/>
            <person name="Hara Y."/>
            <person name="Koshikawa S."/>
            <person name="Sagara H."/>
            <person name="Miura T."/>
            <person name="Yokobori S."/>
            <person name="Miyagawa K."/>
            <person name="Suzuki Y."/>
            <person name="Kubo T."/>
            <person name="Oyama M."/>
            <person name="Kohara Y."/>
            <person name="Fujiyama A."/>
            <person name="Arakawa K."/>
            <person name="Katayama T."/>
            <person name="Toyoda A."/>
            <person name="Kunieda T."/>
        </authorList>
    </citation>
    <scope>NUCLEOTIDE SEQUENCE [LARGE SCALE GENOMIC DNA]</scope>
    <source>
        <strain evidence="7 8">YOKOZUNA-1</strain>
    </source>
</reference>
<evidence type="ECO:0000313" key="8">
    <source>
        <dbReference type="Proteomes" id="UP000186922"/>
    </source>
</evidence>
<feature type="signal peptide" evidence="5">
    <location>
        <begin position="1"/>
        <end position="19"/>
    </location>
</feature>
<evidence type="ECO:0000256" key="2">
    <source>
        <dbReference type="ARBA" id="ARBA00022692"/>
    </source>
</evidence>
<organism evidence="7 8">
    <name type="scientific">Ramazzottius varieornatus</name>
    <name type="common">Water bear</name>
    <name type="synonym">Tardigrade</name>
    <dbReference type="NCBI Taxonomy" id="947166"/>
    <lineage>
        <taxon>Eukaryota</taxon>
        <taxon>Metazoa</taxon>
        <taxon>Ecdysozoa</taxon>
        <taxon>Tardigrada</taxon>
        <taxon>Eutardigrada</taxon>
        <taxon>Parachela</taxon>
        <taxon>Hypsibioidea</taxon>
        <taxon>Ramazzottiidae</taxon>
        <taxon>Ramazzottius</taxon>
    </lineage>
</organism>
<evidence type="ECO:0000256" key="1">
    <source>
        <dbReference type="ARBA" id="ARBA00004370"/>
    </source>
</evidence>
<keyword evidence="8" id="KW-1185">Reference proteome</keyword>
<evidence type="ECO:0000313" key="7">
    <source>
        <dbReference type="EMBL" id="GAU91539.1"/>
    </source>
</evidence>
<feature type="chain" id="PRO_5008897436" description="Receptor ligand binding region domain-containing protein" evidence="5">
    <location>
        <begin position="20"/>
        <end position="283"/>
    </location>
</feature>
<keyword evidence="4" id="KW-0472">Membrane</keyword>
<dbReference type="InterPro" id="IPR028082">
    <property type="entry name" value="Peripla_BP_I"/>
</dbReference>
<dbReference type="AlphaFoldDB" id="A0A1D1UP78"/>
<dbReference type="EMBL" id="BDGG01000002">
    <property type="protein sequence ID" value="GAU91539.1"/>
    <property type="molecule type" value="Genomic_DNA"/>
</dbReference>
<accession>A0A1D1UP78</accession>
<keyword evidence="2" id="KW-0812">Transmembrane</keyword>
<gene>
    <name evidence="7" type="primary">RvY_03774</name>
    <name evidence="7" type="synonym">RvY_03774.1</name>
    <name evidence="7" type="ORF">RvY_03774-1</name>
</gene>
<dbReference type="Proteomes" id="UP000186922">
    <property type="component" value="Unassembled WGS sequence"/>
</dbReference>
<protein>
    <recommendedName>
        <fullName evidence="6">Receptor ligand binding region domain-containing protein</fullName>
    </recommendedName>
</protein>
<dbReference type="SUPFAM" id="SSF53822">
    <property type="entry name" value="Periplasmic binding protein-like I"/>
    <property type="match status" value="1"/>
</dbReference>
<evidence type="ECO:0000256" key="3">
    <source>
        <dbReference type="ARBA" id="ARBA00022989"/>
    </source>
</evidence>
<comment type="caution">
    <text evidence="7">The sequence shown here is derived from an EMBL/GenBank/DDBJ whole genome shotgun (WGS) entry which is preliminary data.</text>
</comment>
<dbReference type="Gene3D" id="3.40.50.2300">
    <property type="match status" value="2"/>
</dbReference>
<keyword evidence="5" id="KW-0732">Signal</keyword>
<evidence type="ECO:0000259" key="6">
    <source>
        <dbReference type="Pfam" id="PF01094"/>
    </source>
</evidence>
<evidence type="ECO:0000256" key="4">
    <source>
        <dbReference type="ARBA" id="ARBA00023136"/>
    </source>
</evidence>
<dbReference type="GO" id="GO:0016020">
    <property type="term" value="C:membrane"/>
    <property type="evidence" value="ECO:0007669"/>
    <property type="project" value="UniProtKB-SubCell"/>
</dbReference>